<evidence type="ECO:0000256" key="6">
    <source>
        <dbReference type="ARBA" id="ARBA00048566"/>
    </source>
</evidence>
<dbReference type="Pfam" id="PF18765">
    <property type="entry name" value="Polbeta"/>
    <property type="match status" value="1"/>
</dbReference>
<sequence>MQKTEPEITAQTLAASSILKEILQDKLLGIYIHGSALGGALKPQSDIDLLTVIKSSLNTEERTKLLTALMQLSGRHPAQNINERCLEVMFFTQADLTANEFPARADFVYGEWLRDSFEAGEVPLPNSDPEYTLVLAQAYSEAFALYGPAAQTLLPQITSERIKAAMRILLPSLVKGLHGDERNVLLTLARMLYTATTGQFTSKERAALWAMTLLSERSADLLSYARMAYLGEITDSWSLRQVEGVALADDLCCRISGLLG</sequence>
<evidence type="ECO:0000256" key="1">
    <source>
        <dbReference type="ARBA" id="ARBA00022679"/>
    </source>
</evidence>
<feature type="domain" description="Adenylyltransferase AadA C-terminal" evidence="7">
    <location>
        <begin position="153"/>
        <end position="250"/>
    </location>
</feature>
<evidence type="ECO:0000259" key="7">
    <source>
        <dbReference type="Pfam" id="PF13427"/>
    </source>
</evidence>
<evidence type="ECO:0000256" key="5">
    <source>
        <dbReference type="ARBA" id="ARBA00047831"/>
    </source>
</evidence>
<dbReference type="AlphaFoldDB" id="A0A366DZL2"/>
<dbReference type="RefSeq" id="WP_113944584.1">
    <property type="nucleotide sequence ID" value="NZ_JBHEEG010000001.1"/>
</dbReference>
<dbReference type="EC" id="2.7.7.47" evidence="3"/>
<dbReference type="InterPro" id="IPR043519">
    <property type="entry name" value="NT_sf"/>
</dbReference>
<comment type="caution">
    <text evidence="9">The sequence shown here is derived from an EMBL/GenBank/DDBJ whole genome shotgun (WGS) entry which is preliminary data.</text>
</comment>
<dbReference type="Pfam" id="PF13427">
    <property type="entry name" value="AadA_C"/>
    <property type="match status" value="1"/>
</dbReference>
<gene>
    <name evidence="9" type="ORF">DFR47_10462</name>
</gene>
<dbReference type="Gene3D" id="3.30.460.10">
    <property type="entry name" value="Beta Polymerase, domain 2"/>
    <property type="match status" value="1"/>
</dbReference>
<dbReference type="InterPro" id="IPR024172">
    <property type="entry name" value="AadA/Aad9"/>
</dbReference>
<dbReference type="GO" id="GO:0046677">
    <property type="term" value="P:response to antibiotic"/>
    <property type="evidence" value="ECO:0007669"/>
    <property type="project" value="UniProtKB-KW"/>
</dbReference>
<reference evidence="9 10" key="1">
    <citation type="submission" date="2018-06" db="EMBL/GenBank/DDBJ databases">
        <title>Genomic Encyclopedia of Type Strains, Phase IV (KMG-IV): sequencing the most valuable type-strain genomes for metagenomic binning, comparative biology and taxonomic classification.</title>
        <authorList>
            <person name="Goeker M."/>
        </authorList>
    </citation>
    <scope>NUCLEOTIDE SEQUENCE [LARGE SCALE GENOMIC DNA]</scope>
    <source>
        <strain evidence="9 10">DSM 25619</strain>
    </source>
</reference>
<dbReference type="CDD" id="cd05403">
    <property type="entry name" value="NT_KNTase_like"/>
    <property type="match status" value="1"/>
</dbReference>
<comment type="catalytic activity">
    <reaction evidence="5">
        <text>spectinomycin + ATP = 9-O-adenylylspectinomycin + diphosphate</text>
        <dbReference type="Rhea" id="RHEA:63228"/>
        <dbReference type="ChEBI" id="CHEBI:30616"/>
        <dbReference type="ChEBI" id="CHEBI:33019"/>
        <dbReference type="ChEBI" id="CHEBI:146260"/>
        <dbReference type="ChEBI" id="CHEBI:146261"/>
    </reaction>
</comment>
<name>A0A366DZL2_9HYPH</name>
<evidence type="ECO:0000313" key="9">
    <source>
        <dbReference type="EMBL" id="RBO94704.1"/>
    </source>
</evidence>
<evidence type="ECO:0000256" key="3">
    <source>
        <dbReference type="ARBA" id="ARBA00035126"/>
    </source>
</evidence>
<dbReference type="EMBL" id="QNRH01000004">
    <property type="protein sequence ID" value="RBO94704.1"/>
    <property type="molecule type" value="Genomic_DNA"/>
</dbReference>
<evidence type="ECO:0000256" key="2">
    <source>
        <dbReference type="ARBA" id="ARBA00023251"/>
    </source>
</evidence>
<comment type="catalytic activity">
    <reaction evidence="6">
        <text>streptomycin + ATP = 3''-O-adenylylstreptomycin + diphosphate</text>
        <dbReference type="Rhea" id="RHEA:20245"/>
        <dbReference type="ChEBI" id="CHEBI:30616"/>
        <dbReference type="ChEBI" id="CHEBI:33019"/>
        <dbReference type="ChEBI" id="CHEBI:58007"/>
        <dbReference type="ChEBI" id="CHEBI:58605"/>
        <dbReference type="EC" id="2.7.7.47"/>
    </reaction>
</comment>
<feature type="domain" description="Polymerase beta nucleotidyltransferase" evidence="8">
    <location>
        <begin position="19"/>
        <end position="72"/>
    </location>
</feature>
<dbReference type="GO" id="GO:0070566">
    <property type="term" value="F:adenylyltransferase activity"/>
    <property type="evidence" value="ECO:0007669"/>
    <property type="project" value="InterPro"/>
</dbReference>
<keyword evidence="9" id="KW-0548">Nucleotidyltransferase</keyword>
<evidence type="ECO:0000313" key="10">
    <source>
        <dbReference type="Proteomes" id="UP000252893"/>
    </source>
</evidence>
<organism evidence="9 10">
    <name type="scientific">Pseudochrobactrum asaccharolyticum</name>
    <dbReference type="NCBI Taxonomy" id="354351"/>
    <lineage>
        <taxon>Bacteria</taxon>
        <taxon>Pseudomonadati</taxon>
        <taxon>Pseudomonadota</taxon>
        <taxon>Alphaproteobacteria</taxon>
        <taxon>Hyphomicrobiales</taxon>
        <taxon>Brucellaceae</taxon>
        <taxon>Pseudochrobactrum</taxon>
    </lineage>
</organism>
<keyword evidence="1 9" id="KW-0808">Transferase</keyword>
<dbReference type="PIRSF" id="PIRSF000819">
    <property type="entry name" value="Streptomycin_3-adenylyltransf"/>
    <property type="match status" value="1"/>
</dbReference>
<dbReference type="InterPro" id="IPR041633">
    <property type="entry name" value="Polbeta"/>
</dbReference>
<accession>A0A366DZL2</accession>
<dbReference type="OrthoDB" id="7058480at2"/>
<dbReference type="SUPFAM" id="SSF81301">
    <property type="entry name" value="Nucleotidyltransferase"/>
    <property type="match status" value="1"/>
</dbReference>
<dbReference type="Proteomes" id="UP000252893">
    <property type="component" value="Unassembled WGS sequence"/>
</dbReference>
<proteinExistence type="predicted"/>
<dbReference type="InterPro" id="IPR025184">
    <property type="entry name" value="AadA_C"/>
</dbReference>
<evidence type="ECO:0000259" key="8">
    <source>
        <dbReference type="Pfam" id="PF18765"/>
    </source>
</evidence>
<protein>
    <recommendedName>
        <fullName evidence="4">Aminoglycoside (3'') (9) adenylyltransferase</fullName>
        <ecNumber evidence="3">2.7.7.47</ecNumber>
    </recommendedName>
</protein>
<evidence type="ECO:0000256" key="4">
    <source>
        <dbReference type="ARBA" id="ARBA00035252"/>
    </source>
</evidence>
<dbReference type="GO" id="GO:0009012">
    <property type="term" value="F:aminoglycoside 3''-adenylyltransferase activity"/>
    <property type="evidence" value="ECO:0007669"/>
    <property type="project" value="UniProtKB-EC"/>
</dbReference>
<keyword evidence="10" id="KW-1185">Reference proteome</keyword>
<keyword evidence="2" id="KW-0046">Antibiotic resistance</keyword>